<protein>
    <submittedName>
        <fullName evidence="5">Sensor histidine kinase</fullName>
        <ecNumber evidence="5">2.7.13.3</ecNumber>
    </submittedName>
</protein>
<evidence type="ECO:0000313" key="5">
    <source>
        <dbReference type="EMBL" id="MFD2117207.1"/>
    </source>
</evidence>
<sequence>MLFRTKLNVLFVSLMIVFMVLSSSISYFVSKNIIVDNIKQLNENELLINIKSMESMINKSKDKFHLFLDDINFNTNFDNNILISSNDFNSELRTFLYTNNEFKGVFLHHDNLLIGTSLVNEVISYTETVDNRSSTQTVEQFLLAQLKEDWKYRKEELFEESLFIVPIKENVFFIAVLDYQKLLDQGSLKLLKLNSNNDVIYGEQQNALAFVNNDKLQSTDSQLVETVKIENQIVSMKNGNSEKYVLMKDITHIDQSFQLIVKKVAGYGTLLFFMFFIFSQIKTRKILSPINDFIKILKQVKGYETHEPVNKYIANYQEHSSAYKKLFMYFFAIIVPTLVIISISYHYYSQVIEENSRGENIQLFKQSAKSIESNLQSYHSYMRYLILNKELQELMVQANDGSLKSNRAFSDLLIRKGIINKDLTYISIYDANNRLVFSNLKNKVSVASSQSMLIIKKEIKYLSSRADKANIFDYLGYIEFGVEGIYEHQQLANRTSSIIFMNERDEHGNYQMISSPINQHYTDYLRRNGLNTLSDSLEFEYISINGEKTLFSTINIDKYDWKIAFFLPVSWEKQRYIFILQYALVVFSMLVIITIASILLGKSMTAPVRRAIHLMEQYPRDQSIRLFEDGHEFEFVILASKFNKLLSRLETLAIELKTKEQENVQMEKRVNKLLFKALQSQVNPHFLQNIFTSIMLLLKTGKLEEASDMLLATSKFLKTGLSGSRELVTVKEELEHVYNYVQIQNIRFENQLDFIIKVSELYHLVQIPKFILQPIVENAIHHALVKNQLLTISITCETTNEDLIIIIQDNGTGMTEIELDQTIQTMNNKSKSSHFGLSNVNERLSLEFGSNYGLEVSSIYGEGTQVKVKINMQLERVI</sequence>
<proteinExistence type="predicted"/>
<dbReference type="PANTHER" id="PTHR34220:SF7">
    <property type="entry name" value="SENSOR HISTIDINE KINASE YPDA"/>
    <property type="match status" value="1"/>
</dbReference>
<keyword evidence="5" id="KW-0808">Transferase</keyword>
<feature type="coiled-coil region" evidence="1">
    <location>
        <begin position="642"/>
        <end position="676"/>
    </location>
</feature>
<keyword evidence="6" id="KW-1185">Reference proteome</keyword>
<gene>
    <name evidence="5" type="ORF">ACFSJH_15870</name>
</gene>
<keyword evidence="1" id="KW-0175">Coiled coil</keyword>
<evidence type="ECO:0000256" key="2">
    <source>
        <dbReference type="SAM" id="Phobius"/>
    </source>
</evidence>
<dbReference type="Gene3D" id="3.30.565.10">
    <property type="entry name" value="Histidine kinase-like ATPase, C-terminal domain"/>
    <property type="match status" value="1"/>
</dbReference>
<dbReference type="SUPFAM" id="SSF55874">
    <property type="entry name" value="ATPase domain of HSP90 chaperone/DNA topoisomerase II/histidine kinase"/>
    <property type="match status" value="1"/>
</dbReference>
<comment type="caution">
    <text evidence="5">The sequence shown here is derived from an EMBL/GenBank/DDBJ whole genome shotgun (WGS) entry which is preliminary data.</text>
</comment>
<feature type="domain" description="Histidine kinase/HSP90-like ATPase" evidence="3">
    <location>
        <begin position="771"/>
        <end position="872"/>
    </location>
</feature>
<dbReference type="PANTHER" id="PTHR34220">
    <property type="entry name" value="SENSOR HISTIDINE KINASE YPDA"/>
    <property type="match status" value="1"/>
</dbReference>
<keyword evidence="5" id="KW-0418">Kinase</keyword>
<feature type="transmembrane region" description="Helical" evidence="2">
    <location>
        <begin position="7"/>
        <end position="29"/>
    </location>
</feature>
<feature type="transmembrane region" description="Helical" evidence="2">
    <location>
        <begin position="326"/>
        <end position="348"/>
    </location>
</feature>
<dbReference type="GO" id="GO:0004673">
    <property type="term" value="F:protein histidine kinase activity"/>
    <property type="evidence" value="ECO:0007669"/>
    <property type="project" value="UniProtKB-EC"/>
</dbReference>
<dbReference type="InterPro" id="IPR050640">
    <property type="entry name" value="Bact_2-comp_sensor_kinase"/>
</dbReference>
<organism evidence="5 6">
    <name type="scientific">Paenibacillus yanchengensis</name>
    <dbReference type="NCBI Taxonomy" id="2035833"/>
    <lineage>
        <taxon>Bacteria</taxon>
        <taxon>Bacillati</taxon>
        <taxon>Bacillota</taxon>
        <taxon>Bacilli</taxon>
        <taxon>Bacillales</taxon>
        <taxon>Paenibacillaceae</taxon>
        <taxon>Paenibacillus</taxon>
    </lineage>
</organism>
<dbReference type="InterPro" id="IPR003594">
    <property type="entry name" value="HATPase_dom"/>
</dbReference>
<feature type="transmembrane region" description="Helical" evidence="2">
    <location>
        <begin position="264"/>
        <end position="281"/>
    </location>
</feature>
<keyword evidence="2" id="KW-1133">Transmembrane helix</keyword>
<name>A0ABW4YNQ5_9BACL</name>
<evidence type="ECO:0000256" key="1">
    <source>
        <dbReference type="SAM" id="Coils"/>
    </source>
</evidence>
<dbReference type="Pfam" id="PF02518">
    <property type="entry name" value="HATPase_c"/>
    <property type="match status" value="1"/>
</dbReference>
<evidence type="ECO:0000313" key="6">
    <source>
        <dbReference type="Proteomes" id="UP001597362"/>
    </source>
</evidence>
<dbReference type="Proteomes" id="UP001597362">
    <property type="component" value="Unassembled WGS sequence"/>
</dbReference>
<dbReference type="InterPro" id="IPR010559">
    <property type="entry name" value="Sig_transdc_His_kin_internal"/>
</dbReference>
<dbReference type="InterPro" id="IPR036890">
    <property type="entry name" value="HATPase_C_sf"/>
</dbReference>
<keyword evidence="2" id="KW-0812">Transmembrane</keyword>
<dbReference type="Pfam" id="PF06580">
    <property type="entry name" value="His_kinase"/>
    <property type="match status" value="1"/>
</dbReference>
<evidence type="ECO:0000259" key="4">
    <source>
        <dbReference type="Pfam" id="PF06580"/>
    </source>
</evidence>
<reference evidence="6" key="1">
    <citation type="journal article" date="2019" name="Int. J. Syst. Evol. Microbiol.">
        <title>The Global Catalogue of Microorganisms (GCM) 10K type strain sequencing project: providing services to taxonomists for standard genome sequencing and annotation.</title>
        <authorList>
            <consortium name="The Broad Institute Genomics Platform"/>
            <consortium name="The Broad Institute Genome Sequencing Center for Infectious Disease"/>
            <person name="Wu L."/>
            <person name="Ma J."/>
        </authorList>
    </citation>
    <scope>NUCLEOTIDE SEQUENCE [LARGE SCALE GENOMIC DNA]</scope>
    <source>
        <strain evidence="6">GH52</strain>
    </source>
</reference>
<dbReference type="RefSeq" id="WP_377774155.1">
    <property type="nucleotide sequence ID" value="NZ_JBHUHO010000037.1"/>
</dbReference>
<feature type="transmembrane region" description="Helical" evidence="2">
    <location>
        <begin position="576"/>
        <end position="600"/>
    </location>
</feature>
<keyword evidence="2" id="KW-0472">Membrane</keyword>
<evidence type="ECO:0000259" key="3">
    <source>
        <dbReference type="Pfam" id="PF02518"/>
    </source>
</evidence>
<accession>A0ABW4YNQ5</accession>
<feature type="domain" description="Signal transduction histidine kinase internal region" evidence="4">
    <location>
        <begin position="675"/>
        <end position="752"/>
    </location>
</feature>
<dbReference type="EMBL" id="JBHUHO010000037">
    <property type="protein sequence ID" value="MFD2117207.1"/>
    <property type="molecule type" value="Genomic_DNA"/>
</dbReference>
<dbReference type="EC" id="2.7.13.3" evidence="5"/>